<accession>A0A1T4PRK9</accession>
<dbReference type="OrthoDB" id="4425335at2"/>
<evidence type="ECO:0000313" key="2">
    <source>
        <dbReference type="Proteomes" id="UP000190328"/>
    </source>
</evidence>
<name>A0A1T4PRK9_9ENTE</name>
<protein>
    <submittedName>
        <fullName evidence="1">Uncharacterized protein</fullName>
    </submittedName>
</protein>
<reference evidence="1 2" key="1">
    <citation type="submission" date="2017-02" db="EMBL/GenBank/DDBJ databases">
        <authorList>
            <person name="Peterson S.W."/>
        </authorList>
    </citation>
    <scope>NUCLEOTIDE SEQUENCE [LARGE SCALE GENOMIC DNA]</scope>
    <source>
        <strain evidence="1 2">ATCC BAA-1030</strain>
    </source>
</reference>
<keyword evidence="2" id="KW-1185">Reference proteome</keyword>
<organism evidence="1 2">
    <name type="scientific">Pilibacter termitis</name>
    <dbReference type="NCBI Taxonomy" id="263852"/>
    <lineage>
        <taxon>Bacteria</taxon>
        <taxon>Bacillati</taxon>
        <taxon>Bacillota</taxon>
        <taxon>Bacilli</taxon>
        <taxon>Lactobacillales</taxon>
        <taxon>Enterococcaceae</taxon>
        <taxon>Pilibacter</taxon>
    </lineage>
</organism>
<dbReference type="AlphaFoldDB" id="A0A1T4PRK9"/>
<dbReference type="Proteomes" id="UP000190328">
    <property type="component" value="Unassembled WGS sequence"/>
</dbReference>
<sequence>MILEELNSLLVNLNIPVETGEFSDSAPNTYSVLTPLSDQFEIFGDNLPTIDVNEVRISLFTKGNYLAIKKPITQALLGANFTITERFFVGFEKETNYFHVAIDVAKHYEMEETIWQQ</sequence>
<dbReference type="STRING" id="263852.SAMN02745116_01879"/>
<dbReference type="EMBL" id="FUXI01000022">
    <property type="protein sequence ID" value="SJZ93548.1"/>
    <property type="molecule type" value="Genomic_DNA"/>
</dbReference>
<gene>
    <name evidence="1" type="ORF">SAMN02745116_01879</name>
</gene>
<dbReference type="RefSeq" id="WP_078807802.1">
    <property type="nucleotide sequence ID" value="NZ_FUXI01000022.1"/>
</dbReference>
<proteinExistence type="predicted"/>
<evidence type="ECO:0000313" key="1">
    <source>
        <dbReference type="EMBL" id="SJZ93548.1"/>
    </source>
</evidence>